<protein>
    <submittedName>
        <fullName evidence="5">OstA-like protein</fullName>
    </submittedName>
</protein>
<evidence type="ECO:0000259" key="3">
    <source>
        <dbReference type="Pfam" id="PF03968"/>
    </source>
</evidence>
<dbReference type="PANTHER" id="PTHR30189:SF1">
    <property type="entry name" value="LPS-ASSEMBLY PROTEIN LPTD"/>
    <property type="match status" value="1"/>
</dbReference>
<evidence type="ECO:0000259" key="4">
    <source>
        <dbReference type="Pfam" id="PF13100"/>
    </source>
</evidence>
<dbReference type="InterPro" id="IPR005653">
    <property type="entry name" value="OstA-like_N"/>
</dbReference>
<gene>
    <name evidence="5" type="ORF">DDV96_08740</name>
</gene>
<feature type="domain" description="Organic solvent tolerance-like N-terminal" evidence="4">
    <location>
        <begin position="57"/>
        <end position="188"/>
    </location>
</feature>
<keyword evidence="6" id="KW-1185">Reference proteome</keyword>
<reference evidence="5 6" key="1">
    <citation type="submission" date="2018-04" db="EMBL/GenBank/DDBJ databases">
        <title>Marixanthomonas spongiae HN-E44 sp. nov., isolated from a marine sponge.</title>
        <authorList>
            <person name="Luo L."/>
            <person name="Zhuang L."/>
        </authorList>
    </citation>
    <scope>NUCLEOTIDE SEQUENCE [LARGE SCALE GENOMIC DNA]</scope>
    <source>
        <strain evidence="5 6">HN-E44</strain>
    </source>
</reference>
<dbReference type="GO" id="GO:0009279">
    <property type="term" value="C:cell outer membrane"/>
    <property type="evidence" value="ECO:0007669"/>
    <property type="project" value="TreeGrafter"/>
</dbReference>
<comment type="caution">
    <text evidence="5">The sequence shown here is derived from an EMBL/GenBank/DDBJ whole genome shotgun (WGS) entry which is preliminary data.</text>
</comment>
<evidence type="ECO:0000256" key="1">
    <source>
        <dbReference type="ARBA" id="ARBA00023237"/>
    </source>
</evidence>
<dbReference type="OrthoDB" id="9805931at2"/>
<keyword evidence="1" id="KW-0472">Membrane</keyword>
<feature type="compositionally biased region" description="Acidic residues" evidence="2">
    <location>
        <begin position="531"/>
        <end position="546"/>
    </location>
</feature>
<accession>A0A2U0I114</accession>
<evidence type="ECO:0000313" key="5">
    <source>
        <dbReference type="EMBL" id="PVW14789.1"/>
    </source>
</evidence>
<evidence type="ECO:0000313" key="6">
    <source>
        <dbReference type="Proteomes" id="UP000245962"/>
    </source>
</evidence>
<dbReference type="Pfam" id="PF13100">
    <property type="entry name" value="OstA_2"/>
    <property type="match status" value="1"/>
</dbReference>
<dbReference type="AlphaFoldDB" id="A0A2U0I114"/>
<organism evidence="5 6">
    <name type="scientific">Marixanthomonas spongiae</name>
    <dbReference type="NCBI Taxonomy" id="2174845"/>
    <lineage>
        <taxon>Bacteria</taxon>
        <taxon>Pseudomonadati</taxon>
        <taxon>Bacteroidota</taxon>
        <taxon>Flavobacteriia</taxon>
        <taxon>Flavobacteriales</taxon>
        <taxon>Flavobacteriaceae</taxon>
        <taxon>Marixanthomonas</taxon>
    </lineage>
</organism>
<dbReference type="Gene3D" id="2.60.450.10">
    <property type="entry name" value="Lipopolysaccharide (LPS) transport protein A like domain"/>
    <property type="match status" value="3"/>
</dbReference>
<evidence type="ECO:0000256" key="2">
    <source>
        <dbReference type="SAM" id="MobiDB-lite"/>
    </source>
</evidence>
<keyword evidence="1" id="KW-0998">Cell outer membrane</keyword>
<dbReference type="Proteomes" id="UP000245962">
    <property type="component" value="Unassembled WGS sequence"/>
</dbReference>
<dbReference type="PANTHER" id="PTHR30189">
    <property type="entry name" value="LPS-ASSEMBLY PROTEIN"/>
    <property type="match status" value="1"/>
</dbReference>
<dbReference type="GO" id="GO:1990351">
    <property type="term" value="C:transporter complex"/>
    <property type="evidence" value="ECO:0007669"/>
    <property type="project" value="TreeGrafter"/>
</dbReference>
<name>A0A2U0I114_9FLAO</name>
<feature type="compositionally biased region" description="Basic and acidic residues" evidence="2">
    <location>
        <begin position="548"/>
        <end position="572"/>
    </location>
</feature>
<dbReference type="InterPro" id="IPR050218">
    <property type="entry name" value="LptD"/>
</dbReference>
<feature type="domain" description="Organic solvent tolerance-like N-terminal" evidence="3">
    <location>
        <begin position="275"/>
        <end position="385"/>
    </location>
</feature>
<feature type="region of interest" description="Disordered" evidence="2">
    <location>
        <begin position="531"/>
        <end position="599"/>
    </location>
</feature>
<dbReference type="Pfam" id="PF03968">
    <property type="entry name" value="LptD_N"/>
    <property type="match status" value="1"/>
</dbReference>
<dbReference type="EMBL" id="QEHR01000005">
    <property type="protein sequence ID" value="PVW14789.1"/>
    <property type="molecule type" value="Genomic_DNA"/>
</dbReference>
<sequence>MANILFCVFFLLVLVHSFGITLHAQDEPKKAKVNIESGYLEIRPELPDAAIYTKDDTGQVYIVHEGVEMWCDQAYVYLNDNFVKAYGQVKITQADTVTLNSKYAEYNGNTQFAFASGDVLFKDPKTTLKTDTLYFDRIKQQAYYRTGGTVRDTASTLTSRIGRYYAETKKYQFLSNVVINNPDYIVNSPQLDFYSETGDAFLYGPSTIKTENSTVYCDRGYYDTRANTGYFVKNSRVDYKNRILYGDSIYFDQNKSFASATNNIKVLDTVNKSIIRGHYAEVFRDKDSVFITKRAVAVTLRDRDSVYVHADTLQVTGKPENRIIKGFYRARMFKRGLEGEQPTSGKCDSIFVDQKKGITKLLRNPVLWSGENQMTGDTIHILSNTKTEKLDTLKVFNNAFLIQKDSAGYNQVKGERLIGLFTNNELDTVNIHKNAEVIYFSRNDKDELVGINNTLSSDIQLYLEEQQITGIRFLKNVDGKLYPPPELPENARILPGFSWRGDERLQQVEDLFKGKPAPILPKIKGIRLPEDEGEFFEDTPGDELELPEQSKLKAKDLQNRIEDPRPMTRKTDSIQTDSIRQPPDPAKDSQENASEEQEK</sequence>
<proteinExistence type="predicted"/>